<gene>
    <name evidence="4" type="primary">LOC101509316</name>
</gene>
<dbReference type="PaxDb" id="3827-XP_004501547.1"/>
<proteinExistence type="predicted"/>
<dbReference type="PANTHER" id="PTHR47750:SF7">
    <property type="entry name" value="F-BOX PROTEIN"/>
    <property type="match status" value="1"/>
</dbReference>
<feature type="compositionally biased region" description="Basic and acidic residues" evidence="1">
    <location>
        <begin position="10"/>
        <end position="22"/>
    </location>
</feature>
<keyword evidence="3" id="KW-1185">Reference proteome</keyword>
<organism evidence="3 4">
    <name type="scientific">Cicer arietinum</name>
    <name type="common">Chickpea</name>
    <name type="synonym">Garbanzo</name>
    <dbReference type="NCBI Taxonomy" id="3827"/>
    <lineage>
        <taxon>Eukaryota</taxon>
        <taxon>Viridiplantae</taxon>
        <taxon>Streptophyta</taxon>
        <taxon>Embryophyta</taxon>
        <taxon>Tracheophyta</taxon>
        <taxon>Spermatophyta</taxon>
        <taxon>Magnoliopsida</taxon>
        <taxon>eudicotyledons</taxon>
        <taxon>Gunneridae</taxon>
        <taxon>Pentapetalae</taxon>
        <taxon>rosids</taxon>
        <taxon>fabids</taxon>
        <taxon>Fabales</taxon>
        <taxon>Fabaceae</taxon>
        <taxon>Papilionoideae</taxon>
        <taxon>50 kb inversion clade</taxon>
        <taxon>NPAAA clade</taxon>
        <taxon>Hologalegina</taxon>
        <taxon>IRL clade</taxon>
        <taxon>Cicereae</taxon>
        <taxon>Cicer</taxon>
    </lineage>
</organism>
<dbReference type="RefSeq" id="XP_004501547.1">
    <property type="nucleotide sequence ID" value="XM_004501490.3"/>
</dbReference>
<name>A0A1S2YAR6_CICAR</name>
<reference evidence="3" key="1">
    <citation type="journal article" date="2013" name="Nat. Biotechnol.">
        <title>Draft genome sequence of chickpea (Cicer arietinum) provides a resource for trait improvement.</title>
        <authorList>
            <person name="Varshney R.K."/>
            <person name="Song C."/>
            <person name="Saxena R.K."/>
            <person name="Azam S."/>
            <person name="Yu S."/>
            <person name="Sharpe A.G."/>
            <person name="Cannon S."/>
            <person name="Baek J."/>
            <person name="Rosen B.D."/>
            <person name="Tar'an B."/>
            <person name="Millan T."/>
            <person name="Zhang X."/>
            <person name="Ramsay L.D."/>
            <person name="Iwata A."/>
            <person name="Wang Y."/>
            <person name="Nelson W."/>
            <person name="Farmer A.D."/>
            <person name="Gaur P.M."/>
            <person name="Soderlund C."/>
            <person name="Penmetsa R.V."/>
            <person name="Xu C."/>
            <person name="Bharti A.K."/>
            <person name="He W."/>
            <person name="Winter P."/>
            <person name="Zhao S."/>
            <person name="Hane J.K."/>
            <person name="Carrasquilla-Garcia N."/>
            <person name="Condie J.A."/>
            <person name="Upadhyaya H.D."/>
            <person name="Luo M.C."/>
            <person name="Thudi M."/>
            <person name="Gowda C.L."/>
            <person name="Singh N.P."/>
            <person name="Lichtenzveig J."/>
            <person name="Gali K.K."/>
            <person name="Rubio J."/>
            <person name="Nadarajan N."/>
            <person name="Dolezel J."/>
            <person name="Bansal K.C."/>
            <person name="Xu X."/>
            <person name="Edwards D."/>
            <person name="Zhang G."/>
            <person name="Kahl G."/>
            <person name="Gil J."/>
            <person name="Singh K.B."/>
            <person name="Datta S.K."/>
            <person name="Jackson S.A."/>
            <person name="Wang J."/>
            <person name="Cook D.R."/>
        </authorList>
    </citation>
    <scope>NUCLEOTIDE SEQUENCE [LARGE SCALE GENOMIC DNA]</scope>
    <source>
        <strain evidence="3">cv. CDC Frontier</strain>
    </source>
</reference>
<sequence length="166" mass="18621">MKRSLSSATNEDRKMKRVKESEPNDENCEEIDGVCEKNRGLASFDENMLFEVLKHVDAKTLAMSGCVNKQWHKTAEDERLWELICTKQWANTGCGEQQLRSVVLALGGFRRLHSLYLLPLSKPQTSTTCSSSSSSWGPIPQVIRSKPLPRLGRGSSLSFTSLYSIL</sequence>
<feature type="domain" description="F-box" evidence="2">
    <location>
        <begin position="48"/>
        <end position="86"/>
    </location>
</feature>
<dbReference type="Gene3D" id="1.20.1280.50">
    <property type="match status" value="1"/>
</dbReference>
<dbReference type="InterPro" id="IPR044184">
    <property type="entry name" value="SNE/GID2"/>
</dbReference>
<dbReference type="GO" id="GO:0019005">
    <property type="term" value="C:SCF ubiquitin ligase complex"/>
    <property type="evidence" value="ECO:0007669"/>
    <property type="project" value="InterPro"/>
</dbReference>
<dbReference type="SUPFAM" id="SSF81383">
    <property type="entry name" value="F-box domain"/>
    <property type="match status" value="1"/>
</dbReference>
<dbReference type="FunFam" id="1.20.1280.50:FF:000070">
    <property type="entry name" value="F-box protein GID2"/>
    <property type="match status" value="1"/>
</dbReference>
<dbReference type="eggNOG" id="ENOG502RYCP">
    <property type="taxonomic scope" value="Eukaryota"/>
</dbReference>
<evidence type="ECO:0000313" key="3">
    <source>
        <dbReference type="Proteomes" id="UP000087171"/>
    </source>
</evidence>
<feature type="region of interest" description="Disordered" evidence="1">
    <location>
        <begin position="1"/>
        <end position="26"/>
    </location>
</feature>
<dbReference type="CDD" id="cd22151">
    <property type="entry name" value="F-box_AtGID2-like"/>
    <property type="match status" value="1"/>
</dbReference>
<reference evidence="4" key="2">
    <citation type="submission" date="2025-08" db="UniProtKB">
        <authorList>
            <consortium name="RefSeq"/>
        </authorList>
    </citation>
    <scope>IDENTIFICATION</scope>
    <source>
        <tissue evidence="4">Etiolated seedlings</tissue>
    </source>
</reference>
<dbReference type="AlphaFoldDB" id="A0A1S2YAR6"/>
<accession>A0A1S2YAR6</accession>
<dbReference type="InterPro" id="IPR036047">
    <property type="entry name" value="F-box-like_dom_sf"/>
</dbReference>
<dbReference type="Proteomes" id="UP000087171">
    <property type="component" value="Chromosome Ca5"/>
</dbReference>
<dbReference type="GO" id="GO:0009740">
    <property type="term" value="P:gibberellic acid mediated signaling pathway"/>
    <property type="evidence" value="ECO:0007669"/>
    <property type="project" value="TreeGrafter"/>
</dbReference>
<evidence type="ECO:0000256" key="1">
    <source>
        <dbReference type="SAM" id="MobiDB-lite"/>
    </source>
</evidence>
<protein>
    <submittedName>
        <fullName evidence="4">F-box protein GID2 isoform X1</fullName>
    </submittedName>
</protein>
<dbReference type="Pfam" id="PF12937">
    <property type="entry name" value="F-box-like"/>
    <property type="match status" value="1"/>
</dbReference>
<evidence type="ECO:0000313" key="4">
    <source>
        <dbReference type="RefSeq" id="XP_004501547.1"/>
    </source>
</evidence>
<dbReference type="InterPro" id="IPR001810">
    <property type="entry name" value="F-box_dom"/>
</dbReference>
<dbReference type="OrthoDB" id="1896968at2759"/>
<dbReference type="GO" id="GO:0009937">
    <property type="term" value="P:regulation of gibberellic acid mediated signaling pathway"/>
    <property type="evidence" value="ECO:0007669"/>
    <property type="project" value="InterPro"/>
</dbReference>
<dbReference type="PANTHER" id="PTHR47750">
    <property type="entry name" value="F-BOX PROTEIN SNE"/>
    <property type="match status" value="1"/>
</dbReference>
<evidence type="ECO:0000259" key="2">
    <source>
        <dbReference type="Pfam" id="PF12937"/>
    </source>
</evidence>